<feature type="domain" description="VanZ-like" evidence="2">
    <location>
        <begin position="7"/>
        <end position="135"/>
    </location>
</feature>
<proteinExistence type="predicted"/>
<gene>
    <name evidence="3" type="ORF">CcarbDRAFT_1575</name>
</gene>
<evidence type="ECO:0000313" key="3">
    <source>
        <dbReference type="EMBL" id="EET87933.1"/>
    </source>
</evidence>
<dbReference type="OrthoDB" id="291892at2"/>
<feature type="transmembrane region" description="Helical" evidence="1">
    <location>
        <begin position="88"/>
        <end position="105"/>
    </location>
</feature>
<keyword evidence="4" id="KW-1185">Reference proteome</keyword>
<comment type="caution">
    <text evidence="3">The sequence shown here is derived from an EMBL/GenBank/DDBJ whole genome shotgun (WGS) entry which is preliminary data.</text>
</comment>
<dbReference type="eggNOG" id="COG5652">
    <property type="taxonomic scope" value="Bacteria"/>
</dbReference>
<keyword evidence="1" id="KW-1133">Transmembrane helix</keyword>
<protein>
    <submittedName>
        <fullName evidence="3">VanZ family protein</fullName>
    </submittedName>
</protein>
<dbReference type="PATRIC" id="fig|536227.13.peg.2966"/>
<sequence>MRKILSWIAVILWMALIFKLSSQPAEQSGKLSTGVTEINIKAIEKVNPSAKFNIKQFDHIIRKNAHFFVYLVLGIFVINALRRSGVTGIRCIVFALLICILYAISDEIHQIFVPGRGAQVKDVIIDSVGAAVGIGGDLIRNRINTH</sequence>
<dbReference type="STRING" id="536227.Ccar_14150"/>
<name>C6PS08_9CLOT</name>
<organism evidence="3 4">
    <name type="scientific">Clostridium carboxidivorans P7</name>
    <dbReference type="NCBI Taxonomy" id="536227"/>
    <lineage>
        <taxon>Bacteria</taxon>
        <taxon>Bacillati</taxon>
        <taxon>Bacillota</taxon>
        <taxon>Clostridia</taxon>
        <taxon>Eubacteriales</taxon>
        <taxon>Clostridiaceae</taxon>
        <taxon>Clostridium</taxon>
    </lineage>
</organism>
<dbReference type="AlphaFoldDB" id="C6PS08"/>
<dbReference type="NCBIfam" id="NF037970">
    <property type="entry name" value="vanZ_1"/>
    <property type="match status" value="1"/>
</dbReference>
<accession>C6PS08</accession>
<feature type="transmembrane region" description="Helical" evidence="1">
    <location>
        <begin position="65"/>
        <end position="81"/>
    </location>
</feature>
<evidence type="ECO:0000313" key="4">
    <source>
        <dbReference type="Proteomes" id="UP000004198"/>
    </source>
</evidence>
<dbReference type="Pfam" id="PF04892">
    <property type="entry name" value="VanZ"/>
    <property type="match status" value="1"/>
</dbReference>
<dbReference type="EMBL" id="ACVI01000020">
    <property type="protein sequence ID" value="EET87933.1"/>
    <property type="molecule type" value="Genomic_DNA"/>
</dbReference>
<reference evidence="3 4" key="1">
    <citation type="submission" date="2009-06" db="EMBL/GenBank/DDBJ databases">
        <title>The draft genome of Clostridium carboxidivorans P7.</title>
        <authorList>
            <consortium name="US DOE Joint Genome Institute (JGI-PGF)"/>
            <person name="Lucas S."/>
            <person name="Copeland A."/>
            <person name="Lapidus A."/>
            <person name="Glavina del Rio T."/>
            <person name="Tice H."/>
            <person name="Bruce D."/>
            <person name="Goodwin L."/>
            <person name="Pitluck S."/>
            <person name="Larimer F."/>
            <person name="Land M.L."/>
            <person name="Hauser L."/>
            <person name="Hemme C.L."/>
        </authorList>
    </citation>
    <scope>NUCLEOTIDE SEQUENCE [LARGE SCALE GENOMIC DNA]</scope>
    <source>
        <strain evidence="3 4">P7</strain>
    </source>
</reference>
<evidence type="ECO:0000256" key="1">
    <source>
        <dbReference type="SAM" id="Phobius"/>
    </source>
</evidence>
<evidence type="ECO:0000259" key="2">
    <source>
        <dbReference type="Pfam" id="PF04892"/>
    </source>
</evidence>
<keyword evidence="1" id="KW-0812">Transmembrane</keyword>
<dbReference type="PIRSF" id="PIRSF019083">
    <property type="entry name" value="UCP019083_VanZ"/>
    <property type="match status" value="1"/>
</dbReference>
<dbReference type="InterPro" id="IPR016747">
    <property type="entry name" value="Phosphotransbutyrylase"/>
</dbReference>
<dbReference type="Proteomes" id="UP000004198">
    <property type="component" value="Unassembled WGS sequence"/>
</dbReference>
<dbReference type="RefSeq" id="WP_007060460.1">
    <property type="nucleotide sequence ID" value="NZ_ACVI01000020.1"/>
</dbReference>
<dbReference type="InterPro" id="IPR006976">
    <property type="entry name" value="VanZ-like"/>
</dbReference>
<dbReference type="KEGG" id="cck:Ccar_14150"/>
<keyword evidence="1" id="KW-0472">Membrane</keyword>